<feature type="domain" description="CSD" evidence="2">
    <location>
        <begin position="2"/>
        <end position="68"/>
    </location>
</feature>
<dbReference type="Pfam" id="PF00313">
    <property type="entry name" value="CSD"/>
    <property type="match status" value="1"/>
</dbReference>
<gene>
    <name evidence="3" type="ORF">D8Y22_10580</name>
</gene>
<protein>
    <submittedName>
        <fullName evidence="3">Cold shock domain-containing protein</fullName>
    </submittedName>
</protein>
<name>A0A4S3TNT0_9EURY</name>
<keyword evidence="4" id="KW-1185">Reference proteome</keyword>
<evidence type="ECO:0000259" key="2">
    <source>
        <dbReference type="PROSITE" id="PS51857"/>
    </source>
</evidence>
<feature type="compositionally biased region" description="Basic and acidic residues" evidence="1">
    <location>
        <begin position="85"/>
        <end position="95"/>
    </location>
</feature>
<evidence type="ECO:0000313" key="4">
    <source>
        <dbReference type="Proteomes" id="UP000318864"/>
    </source>
</evidence>
<reference evidence="3 4" key="1">
    <citation type="submission" date="2018-10" db="EMBL/GenBank/DDBJ databases">
        <title>Natronolimnobius sp. XQ-INN 246 isolated from Inner Mongolia Autonomous Region of China.</title>
        <authorList>
            <person name="Xue Q."/>
        </authorList>
    </citation>
    <scope>NUCLEOTIDE SEQUENCE [LARGE SCALE GENOMIC DNA]</scope>
    <source>
        <strain evidence="3 4">XQ-INN 246</strain>
    </source>
</reference>
<comment type="caution">
    <text evidence="3">The sequence shown here is derived from an EMBL/GenBank/DDBJ whole genome shotgun (WGS) entry which is preliminary data.</text>
</comment>
<dbReference type="GO" id="GO:0003676">
    <property type="term" value="F:nucleic acid binding"/>
    <property type="evidence" value="ECO:0007669"/>
    <property type="project" value="InterPro"/>
</dbReference>
<dbReference type="Proteomes" id="UP000318864">
    <property type="component" value="Unassembled WGS sequence"/>
</dbReference>
<feature type="compositionally biased region" description="Acidic residues" evidence="1">
    <location>
        <begin position="111"/>
        <end position="120"/>
    </location>
</feature>
<dbReference type="Gene3D" id="2.40.50.140">
    <property type="entry name" value="Nucleic acid-binding proteins"/>
    <property type="match status" value="1"/>
</dbReference>
<dbReference type="PRINTS" id="PR00050">
    <property type="entry name" value="COLDSHOCK"/>
</dbReference>
<dbReference type="PROSITE" id="PS51857">
    <property type="entry name" value="CSD_2"/>
    <property type="match status" value="1"/>
</dbReference>
<dbReference type="SMART" id="SM00357">
    <property type="entry name" value="CSP"/>
    <property type="match status" value="1"/>
</dbReference>
<proteinExistence type="predicted"/>
<sequence length="140" mass="15921">MAKDGTITFYNEEKGYGFITTLLGDEMQEADAFFHISDYPGENPTEGTRLKFSMVKNEKGWRAKNIKVTSQPKKTSGTNSRTNFWKRDIDPEYEKPQTPYLKNTAKKDGVNNDDEDEDEGQLNPFDEGIGNKNDLLNGKL</sequence>
<dbReference type="EMBL" id="RBZW01000023">
    <property type="protein sequence ID" value="THE64883.1"/>
    <property type="molecule type" value="Genomic_DNA"/>
</dbReference>
<evidence type="ECO:0000313" key="3">
    <source>
        <dbReference type="EMBL" id="THE64883.1"/>
    </source>
</evidence>
<feature type="region of interest" description="Disordered" evidence="1">
    <location>
        <begin position="65"/>
        <end position="140"/>
    </location>
</feature>
<dbReference type="InterPro" id="IPR012340">
    <property type="entry name" value="NA-bd_OB-fold"/>
</dbReference>
<organism evidence="3 4">
    <name type="scientific">Salinadaptatus halalkaliphilus</name>
    <dbReference type="NCBI Taxonomy" id="2419781"/>
    <lineage>
        <taxon>Archaea</taxon>
        <taxon>Methanobacteriati</taxon>
        <taxon>Methanobacteriota</taxon>
        <taxon>Stenosarchaea group</taxon>
        <taxon>Halobacteria</taxon>
        <taxon>Halobacteriales</taxon>
        <taxon>Natrialbaceae</taxon>
        <taxon>Salinadaptatus</taxon>
    </lineage>
</organism>
<accession>A0A4S3TNT0</accession>
<dbReference type="AlphaFoldDB" id="A0A4S3TNT0"/>
<dbReference type="InterPro" id="IPR011129">
    <property type="entry name" value="CSD"/>
</dbReference>
<dbReference type="InterPro" id="IPR002059">
    <property type="entry name" value="CSP_DNA-bd"/>
</dbReference>
<dbReference type="OrthoDB" id="350670at2157"/>
<evidence type="ECO:0000256" key="1">
    <source>
        <dbReference type="SAM" id="MobiDB-lite"/>
    </source>
</evidence>
<feature type="compositionally biased region" description="Polar residues" evidence="1">
    <location>
        <begin position="67"/>
        <end position="83"/>
    </location>
</feature>
<dbReference type="SUPFAM" id="SSF50249">
    <property type="entry name" value="Nucleic acid-binding proteins"/>
    <property type="match status" value="1"/>
</dbReference>
<dbReference type="RefSeq" id="WP_141464669.1">
    <property type="nucleotide sequence ID" value="NZ_RBZW01000023.1"/>
</dbReference>